<reference evidence="2" key="1">
    <citation type="submission" date="2020-08" db="EMBL/GenBank/DDBJ databases">
        <title>Multicomponent nature underlies the extraordinary mechanical properties of spider dragline silk.</title>
        <authorList>
            <person name="Kono N."/>
            <person name="Nakamura H."/>
            <person name="Mori M."/>
            <person name="Yoshida Y."/>
            <person name="Ohtoshi R."/>
            <person name="Malay A.D."/>
            <person name="Moran D.A.P."/>
            <person name="Tomita M."/>
            <person name="Numata K."/>
            <person name="Arakawa K."/>
        </authorList>
    </citation>
    <scope>NUCLEOTIDE SEQUENCE</scope>
</reference>
<dbReference type="GO" id="GO:0005829">
    <property type="term" value="C:cytosol"/>
    <property type="evidence" value="ECO:0007669"/>
    <property type="project" value="TreeGrafter"/>
</dbReference>
<comment type="similarity">
    <text evidence="1">Belongs to the TTI2 family.</text>
</comment>
<dbReference type="SUPFAM" id="SSF48371">
    <property type="entry name" value="ARM repeat"/>
    <property type="match status" value="1"/>
</dbReference>
<dbReference type="GO" id="GO:0110078">
    <property type="term" value="C:TTT Hsp90 cochaperone complex"/>
    <property type="evidence" value="ECO:0007669"/>
    <property type="project" value="InterPro"/>
</dbReference>
<comment type="caution">
    <text evidence="2">The sequence shown here is derived from an EMBL/GenBank/DDBJ whole genome shotgun (WGS) entry which is preliminary data.</text>
</comment>
<dbReference type="OrthoDB" id="6417021at2759"/>
<sequence>MDDEAIIKYAKYLNEIQIPDEKKLSYENRLKNFTLEEAKYLIDHLEDLYTTLPKEFSTGRIICDLGELVVAFGLVHTTISEDRDFSSEDFPDTAQNAVKCFEYLKILLEKLKPQEYAYRRRFFIDIILLIATHNKIYHWSNNHSVLACKGFLNCLWQHSGYDNLSSFLCDENLKPTLFKGILKKMRPSLLKDTWMLNPSSCHIFYFLLLKVKHSYLADYISDVLPPAFMFISYHATPQKVLGLSCFDYILDNIPPSLLISTGTEEAIFHSIHPLIYSKELHVIEIVFPILKKLLVMKSHKIKPVNWNEYDQIMTHLLHSMECETNRKIKELYFSHLRNYIVQKNYCTYPEKHLKRLIKVLKAVLVEDSSFNMQCQIIALEILKSVIKWCWPRMEYHCFDILVSILGLQEQYISSNDEVDEITRLSEECLTLLRYSCDRKFKDLVLNYIEDPLIPGGDLLKKVLKKECDIKDKEDNVIDSIS</sequence>
<evidence type="ECO:0000313" key="3">
    <source>
        <dbReference type="Proteomes" id="UP000887013"/>
    </source>
</evidence>
<proteinExistence type="inferred from homology"/>
<accession>A0A8X6Q7N4</accession>
<dbReference type="Proteomes" id="UP000887013">
    <property type="component" value="Unassembled WGS sequence"/>
</dbReference>
<keyword evidence="3" id="KW-1185">Reference proteome</keyword>
<name>A0A8X6Q7N4_NEPPI</name>
<organism evidence="2 3">
    <name type="scientific">Nephila pilipes</name>
    <name type="common">Giant wood spider</name>
    <name type="synonym">Nephila maculata</name>
    <dbReference type="NCBI Taxonomy" id="299642"/>
    <lineage>
        <taxon>Eukaryota</taxon>
        <taxon>Metazoa</taxon>
        <taxon>Ecdysozoa</taxon>
        <taxon>Arthropoda</taxon>
        <taxon>Chelicerata</taxon>
        <taxon>Arachnida</taxon>
        <taxon>Araneae</taxon>
        <taxon>Araneomorphae</taxon>
        <taxon>Entelegynae</taxon>
        <taxon>Araneoidea</taxon>
        <taxon>Nephilidae</taxon>
        <taxon>Nephila</taxon>
    </lineage>
</organism>
<dbReference type="PANTHER" id="PTHR32226:SF2">
    <property type="entry name" value="TELO2-INTERACTING PROTEIN 2"/>
    <property type="match status" value="1"/>
</dbReference>
<protein>
    <submittedName>
        <fullName evidence="2">TELO2-interacting protein 2</fullName>
    </submittedName>
</protein>
<evidence type="ECO:0000256" key="1">
    <source>
        <dbReference type="ARBA" id="ARBA00034736"/>
    </source>
</evidence>
<evidence type="ECO:0000313" key="2">
    <source>
        <dbReference type="EMBL" id="GFU10449.1"/>
    </source>
</evidence>
<gene>
    <name evidence="2" type="primary">Tti2_2</name>
    <name evidence="2" type="ORF">NPIL_461131</name>
</gene>
<dbReference type="PANTHER" id="PTHR32226">
    <property type="entry name" value="TELO2-INTERACTING PROTEIN 2"/>
    <property type="match status" value="1"/>
</dbReference>
<dbReference type="AlphaFoldDB" id="A0A8X6Q7N4"/>
<dbReference type="EMBL" id="BMAW01029087">
    <property type="protein sequence ID" value="GFU10449.1"/>
    <property type="molecule type" value="Genomic_DNA"/>
</dbReference>
<dbReference type="InterPro" id="IPR018870">
    <property type="entry name" value="Tti2"/>
</dbReference>
<dbReference type="InterPro" id="IPR016024">
    <property type="entry name" value="ARM-type_fold"/>
</dbReference>
<dbReference type="GO" id="GO:0005634">
    <property type="term" value="C:nucleus"/>
    <property type="evidence" value="ECO:0007669"/>
    <property type="project" value="TreeGrafter"/>
</dbReference>